<proteinExistence type="predicted"/>
<name>D3G070_ALKPO</name>
<dbReference type="Gene3D" id="3.40.1350.10">
    <property type="match status" value="1"/>
</dbReference>
<dbReference type="Proteomes" id="UP000001544">
    <property type="component" value="Chromosome"/>
</dbReference>
<dbReference type="InterPro" id="IPR011856">
    <property type="entry name" value="tRNA_endonuc-like_dom_sf"/>
</dbReference>
<dbReference type="eggNOG" id="COG1637">
    <property type="taxonomic scope" value="Bacteria"/>
</dbReference>
<dbReference type="KEGG" id="bpf:BpOF4_06425"/>
<dbReference type="HOGENOM" id="CLU_849157_0_0_9"/>
<accession>D3G070</accession>
<organism evidence="1 2">
    <name type="scientific">Alkalihalophilus pseudofirmus (strain ATCC BAA-2126 / JCM 17055 / OF4)</name>
    <name type="common">Bacillus pseudofirmus</name>
    <dbReference type="NCBI Taxonomy" id="398511"/>
    <lineage>
        <taxon>Bacteria</taxon>
        <taxon>Bacillati</taxon>
        <taxon>Bacillota</taxon>
        <taxon>Bacilli</taxon>
        <taxon>Bacillales</taxon>
        <taxon>Bacillaceae</taxon>
        <taxon>Alkalihalophilus</taxon>
    </lineage>
</organism>
<dbReference type="STRING" id="398511.BpOF4_06425"/>
<dbReference type="AlphaFoldDB" id="D3G070"/>
<sequence>MYNVSNDKAIKISVTTFSELNYKENDIEELLRKNIDMICDEEESMLIVGKQVRNAQHGISDLTAVDNKGNLVLVEIKRDRKDIEGRKEAFEFQAIRYAASYATIEDPEDLVNKIYAPYIEKYRNEFEDGSLTSAELGTRKLMEFLRENGAESNFNKSQKIILVASDYDEQTLSAVAWLNSNNVDISCFKMIPYKIKDEVYINIEKVLPLNTYKDYYVNFLDSPIKSSVQKKGFTRRALPKIGEMLEWGVIKAGDTIVAKGRDDEGTLLANGNVEVNGEEISMQKWLKELFGWSSIQTYVFAVHKETGKTLSQIREEYMEKEQEEI</sequence>
<protein>
    <submittedName>
        <fullName evidence="1">Uncharacterized protein</fullName>
    </submittedName>
</protein>
<evidence type="ECO:0000313" key="2">
    <source>
        <dbReference type="Proteomes" id="UP000001544"/>
    </source>
</evidence>
<dbReference type="GO" id="GO:0003676">
    <property type="term" value="F:nucleic acid binding"/>
    <property type="evidence" value="ECO:0007669"/>
    <property type="project" value="InterPro"/>
</dbReference>
<gene>
    <name evidence="1" type="ordered locus">BpOF4_06425</name>
</gene>
<dbReference type="RefSeq" id="WP_012960618.1">
    <property type="nucleotide sequence ID" value="NC_013791.2"/>
</dbReference>
<dbReference type="EMBL" id="CP001878">
    <property type="protein sequence ID" value="ADC49345.1"/>
    <property type="molecule type" value="Genomic_DNA"/>
</dbReference>
<evidence type="ECO:0000313" key="1">
    <source>
        <dbReference type="EMBL" id="ADC49345.1"/>
    </source>
</evidence>
<keyword evidence="2" id="KW-1185">Reference proteome</keyword>
<reference evidence="1 2" key="1">
    <citation type="journal article" date="2011" name="Environ. Microbiol.">
        <title>Genome of alkaliphilic Bacillus pseudofirmus OF4 reveals adaptations that support the ability to grow in an external pH range from 7.5 to 11.4.</title>
        <authorList>
            <person name="Janto B."/>
            <person name="Ahmed A."/>
            <person name="Ito M."/>
            <person name="Liu J."/>
            <person name="Hicks D.B."/>
            <person name="Pagni S."/>
            <person name="Fackelmayer O.J."/>
            <person name="Smith T.A."/>
            <person name="Earl J."/>
            <person name="Elbourne L.D."/>
            <person name="Hassan K."/>
            <person name="Paulsen I.T."/>
            <person name="Kolsto A.B."/>
            <person name="Tourasse N.J."/>
            <person name="Ehrlich G.D."/>
            <person name="Boissy R."/>
            <person name="Ivey D.M."/>
            <person name="Li G."/>
            <person name="Xue Y."/>
            <person name="Ma Y."/>
            <person name="Hu F.Z."/>
            <person name="Krulwich T.A."/>
        </authorList>
    </citation>
    <scope>NUCLEOTIDE SEQUENCE [LARGE SCALE GENOMIC DNA]</scope>
    <source>
        <strain evidence="2">ATCC BAA-2126 / JCM 17055 / OF4</strain>
    </source>
</reference>